<dbReference type="PROSITE" id="PS51331">
    <property type="entry name" value="THYX"/>
    <property type="match status" value="1"/>
</dbReference>
<dbReference type="SUPFAM" id="SSF69796">
    <property type="entry name" value="Thymidylate synthase-complementing protein Thy1"/>
    <property type="match status" value="1"/>
</dbReference>
<keyword evidence="3" id="KW-0545">Nucleotide biosynthesis</keyword>
<proteinExistence type="predicted"/>
<reference evidence="7" key="1">
    <citation type="journal article" date="2019" name="Int. J. Syst. Evol. Microbiol.">
        <title>The Global Catalogue of Microorganisms (GCM) 10K type strain sequencing project: providing services to taxonomists for standard genome sequencing and annotation.</title>
        <authorList>
            <consortium name="The Broad Institute Genomics Platform"/>
            <consortium name="The Broad Institute Genome Sequencing Center for Infectious Disease"/>
            <person name="Wu L."/>
            <person name="Ma J."/>
        </authorList>
    </citation>
    <scope>NUCLEOTIDE SEQUENCE [LARGE SCALE GENOMIC DNA]</scope>
    <source>
        <strain evidence="7">JCM 4087</strain>
    </source>
</reference>
<comment type="caution">
    <text evidence="6">The sequence shown here is derived from an EMBL/GenBank/DDBJ whole genome shotgun (WGS) entry which is preliminary data.</text>
</comment>
<dbReference type="RefSeq" id="WP_344960562.1">
    <property type="nucleotide sequence ID" value="NZ_BAAAXZ010000017.1"/>
</dbReference>
<keyword evidence="1" id="KW-0489">Methyltransferase</keyword>
<evidence type="ECO:0000256" key="3">
    <source>
        <dbReference type="ARBA" id="ARBA00022727"/>
    </source>
</evidence>
<protein>
    <recommendedName>
        <fullName evidence="8">FAD-dependent thymidylate synthase</fullName>
    </recommendedName>
</protein>
<evidence type="ECO:0000256" key="5">
    <source>
        <dbReference type="SAM" id="MobiDB-lite"/>
    </source>
</evidence>
<sequence length="371" mass="41311">MKPVEPEVFLVARPGIDYAAVTSYLEEVGGGDWLARLDRGELDGVLNDPQNLAEFAGRICYRSWEPGLNPNVTRIRTDQDAYLANILSSMHGSVLEHVSFTFVLHNVSRVLTHELARHRVGVAVSQESLRFVRLQELPFWFPDWARKDPELMERATELLERMEEFQGWMAEHFQLDENGRRFGDKKHKTSFMRRFAPEGVATGLAWTANNPHPAPSDRGAHRAPVPRRRSGWSSAGSGRSCAPRPRRSSPTSGSRTGPGCPDGARSDFSLLVDVDATSESDETHDMPAADTADTGLTAPLTGREILRRAKEAAPLLAARSEEIEQARRLPDDVVELLRSTGVFRMAYPKAWQGPVMTPAEQTEVIEALAHR</sequence>
<keyword evidence="7" id="KW-1185">Reference proteome</keyword>
<dbReference type="InterPro" id="IPR009100">
    <property type="entry name" value="AcylCoA_DH/oxidase_NM_dom_sf"/>
</dbReference>
<dbReference type="InterPro" id="IPR036098">
    <property type="entry name" value="Thymidylate_synthase_ThyX_sf"/>
</dbReference>
<dbReference type="Proteomes" id="UP001501102">
    <property type="component" value="Unassembled WGS sequence"/>
</dbReference>
<name>A0ABP6IVP1_STRTU</name>
<feature type="region of interest" description="Disordered" evidence="5">
    <location>
        <begin position="277"/>
        <end position="296"/>
    </location>
</feature>
<dbReference type="PANTHER" id="PTHR34934:SF1">
    <property type="entry name" value="FLAVIN-DEPENDENT THYMIDYLATE SYNTHASE"/>
    <property type="match status" value="1"/>
</dbReference>
<dbReference type="Gene3D" id="1.10.540.10">
    <property type="entry name" value="Acyl-CoA dehydrogenase/oxidase, N-terminal domain"/>
    <property type="match status" value="1"/>
</dbReference>
<evidence type="ECO:0000313" key="6">
    <source>
        <dbReference type="EMBL" id="GAA2911366.1"/>
    </source>
</evidence>
<dbReference type="EMBL" id="BAAAXZ010000017">
    <property type="protein sequence ID" value="GAA2911366.1"/>
    <property type="molecule type" value="Genomic_DNA"/>
</dbReference>
<feature type="compositionally biased region" description="Low complexity" evidence="5">
    <location>
        <begin position="231"/>
        <end position="261"/>
    </location>
</feature>
<accession>A0ABP6IVP1</accession>
<evidence type="ECO:0000256" key="1">
    <source>
        <dbReference type="ARBA" id="ARBA00022603"/>
    </source>
</evidence>
<evidence type="ECO:0008006" key="8">
    <source>
        <dbReference type="Google" id="ProtNLM"/>
    </source>
</evidence>
<dbReference type="InterPro" id="IPR003669">
    <property type="entry name" value="Thymidylate_synthase_ThyX"/>
</dbReference>
<keyword evidence="2" id="KW-0285">Flavoprotein</keyword>
<evidence type="ECO:0000313" key="7">
    <source>
        <dbReference type="Proteomes" id="UP001501102"/>
    </source>
</evidence>
<gene>
    <name evidence="6" type="ORF">GCM10020221_03920</name>
</gene>
<dbReference type="CDD" id="cd20175">
    <property type="entry name" value="ThyX"/>
    <property type="match status" value="1"/>
</dbReference>
<evidence type="ECO:0000256" key="2">
    <source>
        <dbReference type="ARBA" id="ARBA00022630"/>
    </source>
</evidence>
<dbReference type="Pfam" id="PF02511">
    <property type="entry name" value="Thy1"/>
    <property type="match status" value="1"/>
</dbReference>
<evidence type="ECO:0000256" key="4">
    <source>
        <dbReference type="ARBA" id="ARBA00022827"/>
    </source>
</evidence>
<organism evidence="6 7">
    <name type="scientific">Streptomyces thioluteus</name>
    <dbReference type="NCBI Taxonomy" id="66431"/>
    <lineage>
        <taxon>Bacteria</taxon>
        <taxon>Bacillati</taxon>
        <taxon>Actinomycetota</taxon>
        <taxon>Actinomycetes</taxon>
        <taxon>Kitasatosporales</taxon>
        <taxon>Streptomycetaceae</taxon>
        <taxon>Streptomyces</taxon>
    </lineage>
</organism>
<dbReference type="SUPFAM" id="SSF56645">
    <property type="entry name" value="Acyl-CoA dehydrogenase NM domain-like"/>
    <property type="match status" value="1"/>
</dbReference>
<feature type="region of interest" description="Disordered" evidence="5">
    <location>
        <begin position="205"/>
        <end position="267"/>
    </location>
</feature>
<dbReference type="InterPro" id="IPR037069">
    <property type="entry name" value="AcylCoA_DH/ox_N_sf"/>
</dbReference>
<dbReference type="Gene3D" id="3.30.1360.170">
    <property type="match status" value="1"/>
</dbReference>
<keyword evidence="1" id="KW-0808">Transferase</keyword>
<keyword evidence="4" id="KW-0274">FAD</keyword>
<dbReference type="PANTHER" id="PTHR34934">
    <property type="entry name" value="FLAVIN-DEPENDENT THYMIDYLATE SYNTHASE"/>
    <property type="match status" value="1"/>
</dbReference>